<dbReference type="PROSITE" id="PS51257">
    <property type="entry name" value="PROKAR_LIPOPROTEIN"/>
    <property type="match status" value="1"/>
</dbReference>
<proteinExistence type="predicted"/>
<sequence>MKILNSVWVLLFLVSCDLDRNQPGYSYFPDMEQSRSYETYSENPVLPNGKTNLPPVENTVPRGSIPYQFEKTVEDRELAGVELSNFYAIDSIRKETLTEGKRLYNIFCWHCHGEKGDGNGYLFTSGKYSYPPANLLSEKVTKNPDGEIFHVISVGFGVMGAHQGMVTPDERWKITSYIRKELIENIKE</sequence>
<evidence type="ECO:0000256" key="3">
    <source>
        <dbReference type="ARBA" id="ARBA00023004"/>
    </source>
</evidence>
<dbReference type="RefSeq" id="WP_301198623.1">
    <property type="nucleotide sequence ID" value="NZ_JAPDPI010000009.1"/>
</dbReference>
<keyword evidence="7" id="KW-1185">Reference proteome</keyword>
<gene>
    <name evidence="6" type="ORF">OM074_06585</name>
</gene>
<dbReference type="InterPro" id="IPR036909">
    <property type="entry name" value="Cyt_c-like_dom_sf"/>
</dbReference>
<dbReference type="GO" id="GO:0046872">
    <property type="term" value="F:metal ion binding"/>
    <property type="evidence" value="ECO:0007669"/>
    <property type="project" value="UniProtKB-KW"/>
</dbReference>
<dbReference type="AlphaFoldDB" id="A0AAE3MCZ1"/>
<keyword evidence="3 4" id="KW-0408">Iron</keyword>
<dbReference type="SUPFAM" id="SSF46626">
    <property type="entry name" value="Cytochrome c"/>
    <property type="match status" value="1"/>
</dbReference>
<dbReference type="GO" id="GO:0009055">
    <property type="term" value="F:electron transfer activity"/>
    <property type="evidence" value="ECO:0007669"/>
    <property type="project" value="InterPro"/>
</dbReference>
<name>A0AAE3MCZ1_9BACT</name>
<evidence type="ECO:0000259" key="5">
    <source>
        <dbReference type="PROSITE" id="PS51007"/>
    </source>
</evidence>
<evidence type="ECO:0000313" key="6">
    <source>
        <dbReference type="EMBL" id="MCW3805287.1"/>
    </source>
</evidence>
<dbReference type="PROSITE" id="PS51007">
    <property type="entry name" value="CYTC"/>
    <property type="match status" value="1"/>
</dbReference>
<evidence type="ECO:0000256" key="1">
    <source>
        <dbReference type="ARBA" id="ARBA00022617"/>
    </source>
</evidence>
<dbReference type="Gene3D" id="1.10.760.10">
    <property type="entry name" value="Cytochrome c-like domain"/>
    <property type="match status" value="1"/>
</dbReference>
<dbReference type="PANTHER" id="PTHR40394:SF2">
    <property type="entry name" value="QUINOL:CYTOCHROME C OXIDOREDUCTASE MEMBRANE PROTEIN"/>
    <property type="match status" value="1"/>
</dbReference>
<dbReference type="Proteomes" id="UP001207408">
    <property type="component" value="Unassembled WGS sequence"/>
</dbReference>
<comment type="caution">
    <text evidence="6">The sequence shown here is derived from an EMBL/GenBank/DDBJ whole genome shotgun (WGS) entry which is preliminary data.</text>
</comment>
<dbReference type="PANTHER" id="PTHR40394">
    <property type="entry name" value="LIPOPROTEIN-RELATED"/>
    <property type="match status" value="1"/>
</dbReference>
<keyword evidence="2 4" id="KW-0479">Metal-binding</keyword>
<dbReference type="Pfam" id="PF13442">
    <property type="entry name" value="Cytochrome_CBB3"/>
    <property type="match status" value="1"/>
</dbReference>
<feature type="domain" description="Cytochrome c" evidence="5">
    <location>
        <begin position="95"/>
        <end position="182"/>
    </location>
</feature>
<evidence type="ECO:0000256" key="2">
    <source>
        <dbReference type="ARBA" id="ARBA00022723"/>
    </source>
</evidence>
<evidence type="ECO:0000313" key="7">
    <source>
        <dbReference type="Proteomes" id="UP001207408"/>
    </source>
</evidence>
<organism evidence="6 7">
    <name type="scientific">Plebeiibacterium marinum</name>
    <dbReference type="NCBI Taxonomy" id="2992111"/>
    <lineage>
        <taxon>Bacteria</taxon>
        <taxon>Pseudomonadati</taxon>
        <taxon>Bacteroidota</taxon>
        <taxon>Bacteroidia</taxon>
        <taxon>Marinilabiliales</taxon>
        <taxon>Marinilabiliaceae</taxon>
        <taxon>Plebeiibacterium</taxon>
    </lineage>
</organism>
<dbReference type="EMBL" id="JAPDPI010000009">
    <property type="protein sequence ID" value="MCW3805287.1"/>
    <property type="molecule type" value="Genomic_DNA"/>
</dbReference>
<protein>
    <submittedName>
        <fullName evidence="6">Cytochrome c</fullName>
    </submittedName>
</protein>
<reference evidence="6" key="1">
    <citation type="submission" date="2022-10" db="EMBL/GenBank/DDBJ databases">
        <authorList>
            <person name="Yu W.X."/>
        </authorList>
    </citation>
    <scope>NUCLEOTIDE SEQUENCE</scope>
    <source>
        <strain evidence="6">D04</strain>
    </source>
</reference>
<accession>A0AAE3MCZ1</accession>
<dbReference type="GO" id="GO:0020037">
    <property type="term" value="F:heme binding"/>
    <property type="evidence" value="ECO:0007669"/>
    <property type="project" value="InterPro"/>
</dbReference>
<keyword evidence="1 4" id="KW-0349">Heme</keyword>
<evidence type="ECO:0000256" key="4">
    <source>
        <dbReference type="PROSITE-ProRule" id="PRU00433"/>
    </source>
</evidence>
<dbReference type="InterPro" id="IPR009056">
    <property type="entry name" value="Cyt_c-like_dom"/>
</dbReference>